<comment type="caution">
    <text evidence="1">The sequence shown here is derived from an EMBL/GenBank/DDBJ whole genome shotgun (WGS) entry which is preliminary data.</text>
</comment>
<dbReference type="EMBL" id="JARQWQ010000023">
    <property type="protein sequence ID" value="KAK2564102.1"/>
    <property type="molecule type" value="Genomic_DNA"/>
</dbReference>
<evidence type="ECO:0000313" key="2">
    <source>
        <dbReference type="Proteomes" id="UP001249851"/>
    </source>
</evidence>
<dbReference type="Proteomes" id="UP001249851">
    <property type="component" value="Unassembled WGS sequence"/>
</dbReference>
<sequence length="139" mass="15318">MVKEYSAKAANKSFHANVTALHEYLALAEETEFELNSWLDLVKNTPQVKLITELLSTVKDSSQGVKSAALNKVLTLDKDGTLSVGSKSKCKSRHSIKSSTSGSSWSSKETLINVKAKRAAPDQKLKFSDKIEKQTKDFK</sequence>
<reference evidence="1" key="1">
    <citation type="journal article" date="2023" name="G3 (Bethesda)">
        <title>Whole genome assembly and annotation of the endangered Caribbean coral Acropora cervicornis.</title>
        <authorList>
            <person name="Selwyn J.D."/>
            <person name="Vollmer S.V."/>
        </authorList>
    </citation>
    <scope>NUCLEOTIDE SEQUENCE</scope>
    <source>
        <strain evidence="1">K2</strain>
    </source>
</reference>
<accession>A0AAD9QMR4</accession>
<gene>
    <name evidence="1" type="ORF">P5673_012328</name>
</gene>
<evidence type="ECO:0000313" key="1">
    <source>
        <dbReference type="EMBL" id="KAK2564102.1"/>
    </source>
</evidence>
<reference evidence="1" key="2">
    <citation type="journal article" date="2023" name="Science">
        <title>Genomic signatures of disease resistance in endangered staghorn corals.</title>
        <authorList>
            <person name="Vollmer S.V."/>
            <person name="Selwyn J.D."/>
            <person name="Despard B.A."/>
            <person name="Roesel C.L."/>
        </authorList>
    </citation>
    <scope>NUCLEOTIDE SEQUENCE</scope>
    <source>
        <strain evidence="1">K2</strain>
    </source>
</reference>
<dbReference type="AlphaFoldDB" id="A0AAD9QMR4"/>
<proteinExistence type="predicted"/>
<organism evidence="1 2">
    <name type="scientific">Acropora cervicornis</name>
    <name type="common">Staghorn coral</name>
    <dbReference type="NCBI Taxonomy" id="6130"/>
    <lineage>
        <taxon>Eukaryota</taxon>
        <taxon>Metazoa</taxon>
        <taxon>Cnidaria</taxon>
        <taxon>Anthozoa</taxon>
        <taxon>Hexacorallia</taxon>
        <taxon>Scleractinia</taxon>
        <taxon>Astrocoeniina</taxon>
        <taxon>Acroporidae</taxon>
        <taxon>Acropora</taxon>
    </lineage>
</organism>
<keyword evidence="2" id="KW-1185">Reference proteome</keyword>
<name>A0AAD9QMR4_ACRCE</name>
<protein>
    <submittedName>
        <fullName evidence="1">Uncharacterized protein</fullName>
    </submittedName>
</protein>